<dbReference type="GO" id="GO:0016020">
    <property type="term" value="C:membrane"/>
    <property type="evidence" value="ECO:0007669"/>
    <property type="project" value="UniProtKB-SubCell"/>
</dbReference>
<feature type="transmembrane region" description="Helical" evidence="6">
    <location>
        <begin position="16"/>
        <end position="38"/>
    </location>
</feature>
<comment type="subcellular location">
    <subcellularLocation>
        <location evidence="1">Membrane</location>
        <topology evidence="1">Multi-pass membrane protein</topology>
    </subcellularLocation>
</comment>
<organism evidence="7 8">
    <name type="scientific">Cuscuta australis</name>
    <dbReference type="NCBI Taxonomy" id="267555"/>
    <lineage>
        <taxon>Eukaryota</taxon>
        <taxon>Viridiplantae</taxon>
        <taxon>Streptophyta</taxon>
        <taxon>Embryophyta</taxon>
        <taxon>Tracheophyta</taxon>
        <taxon>Spermatophyta</taxon>
        <taxon>Magnoliopsida</taxon>
        <taxon>eudicotyledons</taxon>
        <taxon>Gunneridae</taxon>
        <taxon>Pentapetalae</taxon>
        <taxon>asterids</taxon>
        <taxon>lamiids</taxon>
        <taxon>Solanales</taxon>
        <taxon>Convolvulaceae</taxon>
        <taxon>Cuscuteae</taxon>
        <taxon>Cuscuta</taxon>
        <taxon>Cuscuta subgen. Grammica</taxon>
        <taxon>Cuscuta sect. Cleistogrammica</taxon>
    </lineage>
</organism>
<dbReference type="Proteomes" id="UP000249390">
    <property type="component" value="Unassembled WGS sequence"/>
</dbReference>
<dbReference type="Pfam" id="PF03547">
    <property type="entry name" value="Mem_trans"/>
    <property type="match status" value="1"/>
</dbReference>
<proteinExistence type="predicted"/>
<protein>
    <recommendedName>
        <fullName evidence="9">Auxin efflux carrier component</fullName>
    </recommendedName>
</protein>
<evidence type="ECO:0000256" key="3">
    <source>
        <dbReference type="ARBA" id="ARBA00022989"/>
    </source>
</evidence>
<evidence type="ECO:0000313" key="8">
    <source>
        <dbReference type="Proteomes" id="UP000249390"/>
    </source>
</evidence>
<keyword evidence="3 6" id="KW-1133">Transmembrane helix</keyword>
<dbReference type="InterPro" id="IPR039305">
    <property type="entry name" value="PILS2/6"/>
</dbReference>
<evidence type="ECO:0008006" key="9">
    <source>
        <dbReference type="Google" id="ProtNLM"/>
    </source>
</evidence>
<dbReference type="GO" id="GO:0080162">
    <property type="term" value="P:endoplasmic reticulum to cytosol auxin transport"/>
    <property type="evidence" value="ECO:0007669"/>
    <property type="project" value="InterPro"/>
</dbReference>
<gene>
    <name evidence="7" type="ORF">DM860_004896</name>
</gene>
<feature type="transmembrane region" description="Helical" evidence="6">
    <location>
        <begin position="350"/>
        <end position="373"/>
    </location>
</feature>
<evidence type="ECO:0000256" key="6">
    <source>
        <dbReference type="SAM" id="Phobius"/>
    </source>
</evidence>
<evidence type="ECO:0000313" key="7">
    <source>
        <dbReference type="EMBL" id="RAL46617.1"/>
    </source>
</evidence>
<feature type="transmembrane region" description="Helical" evidence="6">
    <location>
        <begin position="50"/>
        <end position="70"/>
    </location>
</feature>
<name>A0A328DLS3_9ASTE</name>
<feature type="transmembrane region" description="Helical" evidence="6">
    <location>
        <begin position="385"/>
        <end position="406"/>
    </location>
</feature>
<sequence length="444" mass="48601">MDMDSSANMNSGGGAYLAYAILPLLKLICLTVIGLILAHPKAKIVPKATFKLLCKLVFALFLPCTIFIHLGEAITLKNFTLWWFVPVNVILSVVIGSFLGFLVTKICRTPPEFKRFTIIATAFGNSGNLSLAIVGSVCHSADNIFGPNCHSSGVAYVSFSQWVSVLLVYTLVYLMMEPPLEYYEVVEEEGVEIQEQLPPANDLSRPLLVEAEWPGMEENETEHCKTPFIARIFSSVSNISQSSIPDPGSPRQLRSMTCLAEPRVVRKMRIVVERTPVHRVLQPPMIATLLAFAIGMTPPLKSFVYGQNAPLSFLTDSLEIMAQAMVPSVMLILGAMLAEGPNESRLGVGTTIGVIVARLLVLPALGIGVVLAADKANILIPENKMYRFVLLLQYTTPTAILLGAVARLRGYSVSEASALLFWQHLLALLSLSIYMIVYFKLLLS</sequence>
<evidence type="ECO:0000256" key="1">
    <source>
        <dbReference type="ARBA" id="ARBA00004141"/>
    </source>
</evidence>
<feature type="transmembrane region" description="Helical" evidence="6">
    <location>
        <begin position="154"/>
        <end position="174"/>
    </location>
</feature>
<reference evidence="7 8" key="1">
    <citation type="submission" date="2018-06" db="EMBL/GenBank/DDBJ databases">
        <title>The Genome of Cuscuta australis (Dodder) Provides Insight into the Evolution of Plant Parasitism.</title>
        <authorList>
            <person name="Liu H."/>
        </authorList>
    </citation>
    <scope>NUCLEOTIDE SEQUENCE [LARGE SCALE GENOMIC DNA]</scope>
    <source>
        <strain evidence="8">cv. Yunnan</strain>
        <tissue evidence="7">Vines</tissue>
    </source>
</reference>
<dbReference type="PANTHER" id="PTHR31419:SF8">
    <property type="entry name" value="PROTEIN PIN-LIKES 2-LIKE"/>
    <property type="match status" value="1"/>
</dbReference>
<dbReference type="EMBL" id="NQVE01000122">
    <property type="protein sequence ID" value="RAL46617.1"/>
    <property type="molecule type" value="Genomic_DNA"/>
</dbReference>
<dbReference type="PANTHER" id="PTHR31419">
    <property type="entry name" value="PROTEIN PIN-LIKES 2"/>
    <property type="match status" value="1"/>
</dbReference>
<dbReference type="GO" id="GO:0009734">
    <property type="term" value="P:auxin-activated signaling pathway"/>
    <property type="evidence" value="ECO:0007669"/>
    <property type="project" value="UniProtKB-KW"/>
</dbReference>
<evidence type="ECO:0000256" key="4">
    <source>
        <dbReference type="ARBA" id="ARBA00023136"/>
    </source>
</evidence>
<feature type="transmembrane region" description="Helical" evidence="6">
    <location>
        <begin position="280"/>
        <end position="300"/>
    </location>
</feature>
<accession>A0A328DLS3</accession>
<keyword evidence="4 6" id="KW-0472">Membrane</keyword>
<keyword evidence="8" id="KW-1185">Reference proteome</keyword>
<evidence type="ECO:0000256" key="2">
    <source>
        <dbReference type="ARBA" id="ARBA00022692"/>
    </source>
</evidence>
<evidence type="ECO:0000256" key="5">
    <source>
        <dbReference type="ARBA" id="ARBA00023294"/>
    </source>
</evidence>
<feature type="transmembrane region" description="Helical" evidence="6">
    <location>
        <begin position="82"/>
        <end position="104"/>
    </location>
</feature>
<keyword evidence="2 6" id="KW-0812">Transmembrane</keyword>
<keyword evidence="5" id="KW-0927">Auxin signaling pathway</keyword>
<dbReference type="InterPro" id="IPR004776">
    <property type="entry name" value="Mem_transp_PIN-like"/>
</dbReference>
<comment type="caution">
    <text evidence="7">The sequence shown here is derived from an EMBL/GenBank/DDBJ whole genome shotgun (WGS) entry which is preliminary data.</text>
</comment>
<feature type="transmembrane region" description="Helical" evidence="6">
    <location>
        <begin position="418"/>
        <end position="439"/>
    </location>
</feature>
<feature type="transmembrane region" description="Helical" evidence="6">
    <location>
        <begin position="116"/>
        <end position="134"/>
    </location>
</feature>
<dbReference type="AlphaFoldDB" id="A0A328DLS3"/>